<sequence>MTAAKTGIKSSNIFDQSMSSNTTQGTEQRQRTSNLRLYPFPKAAKDIRDSATVRYIHDNAAKECDFPEFVQADIVDICTDTEFASRSWVFNRAVLSNCIDGGYFVEMKHAVTSAQECAQSCVEDHDGDDVGTYDVLGFRYGCDAKCACLVDSNEVSSSKWDGSATSECYLFAYPLALAVVDKDGLDDDTWSC</sequence>
<dbReference type="AlphaFoldDB" id="A0ABD3Q547"/>
<organism evidence="1 2">
    <name type="scientific">Cyclotella cryptica</name>
    <dbReference type="NCBI Taxonomy" id="29204"/>
    <lineage>
        <taxon>Eukaryota</taxon>
        <taxon>Sar</taxon>
        <taxon>Stramenopiles</taxon>
        <taxon>Ochrophyta</taxon>
        <taxon>Bacillariophyta</taxon>
        <taxon>Coscinodiscophyceae</taxon>
        <taxon>Thalassiosirophycidae</taxon>
        <taxon>Stephanodiscales</taxon>
        <taxon>Stephanodiscaceae</taxon>
        <taxon>Cyclotella</taxon>
    </lineage>
</organism>
<reference evidence="1 2" key="1">
    <citation type="journal article" date="2020" name="G3 (Bethesda)">
        <title>Improved Reference Genome for Cyclotella cryptica CCMP332, a Model for Cell Wall Morphogenesis, Salinity Adaptation, and Lipid Production in Diatoms (Bacillariophyta).</title>
        <authorList>
            <person name="Roberts W.R."/>
            <person name="Downey K.M."/>
            <person name="Ruck E.C."/>
            <person name="Traller J.C."/>
            <person name="Alverson A.J."/>
        </authorList>
    </citation>
    <scope>NUCLEOTIDE SEQUENCE [LARGE SCALE GENOMIC DNA]</scope>
    <source>
        <strain evidence="1 2">CCMP332</strain>
    </source>
</reference>
<gene>
    <name evidence="1" type="ORF">HJC23_000835</name>
</gene>
<evidence type="ECO:0000313" key="1">
    <source>
        <dbReference type="EMBL" id="KAL3795477.1"/>
    </source>
</evidence>
<dbReference type="EMBL" id="JABMIG020000071">
    <property type="protein sequence ID" value="KAL3795477.1"/>
    <property type="molecule type" value="Genomic_DNA"/>
</dbReference>
<comment type="caution">
    <text evidence="1">The sequence shown here is derived from an EMBL/GenBank/DDBJ whole genome shotgun (WGS) entry which is preliminary data.</text>
</comment>
<keyword evidence="2" id="KW-1185">Reference proteome</keyword>
<evidence type="ECO:0008006" key="3">
    <source>
        <dbReference type="Google" id="ProtNLM"/>
    </source>
</evidence>
<name>A0ABD3Q547_9STRA</name>
<proteinExistence type="predicted"/>
<accession>A0ABD3Q547</accession>
<evidence type="ECO:0000313" key="2">
    <source>
        <dbReference type="Proteomes" id="UP001516023"/>
    </source>
</evidence>
<protein>
    <recommendedName>
        <fullName evidence="3">WSC domain-containing protein</fullName>
    </recommendedName>
</protein>
<dbReference type="Proteomes" id="UP001516023">
    <property type="component" value="Unassembled WGS sequence"/>
</dbReference>